<evidence type="ECO:0000256" key="13">
    <source>
        <dbReference type="ARBA" id="ARBA00023319"/>
    </source>
</evidence>
<evidence type="ECO:0000256" key="5">
    <source>
        <dbReference type="ARBA" id="ARBA00022737"/>
    </source>
</evidence>
<proteinExistence type="inferred from homology"/>
<evidence type="ECO:0000313" key="17">
    <source>
        <dbReference type="Ensembl" id="ENSLOCP00000010642.1"/>
    </source>
</evidence>
<dbReference type="PANTHER" id="PTHR11890:SF6">
    <property type="entry name" value="INTERLEUKIN-18 RECEPTOR 1"/>
    <property type="match status" value="1"/>
</dbReference>
<dbReference type="SMART" id="SM00409">
    <property type="entry name" value="IG"/>
    <property type="match status" value="3"/>
</dbReference>
<evidence type="ECO:0000256" key="12">
    <source>
        <dbReference type="ARBA" id="ARBA00023180"/>
    </source>
</evidence>
<feature type="transmembrane region" description="Helical" evidence="14">
    <location>
        <begin position="384"/>
        <end position="408"/>
    </location>
</feature>
<dbReference type="InterPro" id="IPR007110">
    <property type="entry name" value="Ig-like_dom"/>
</dbReference>
<keyword evidence="3 14" id="KW-0812">Transmembrane</keyword>
<dbReference type="FunFam" id="2.60.40.10:FF:003051">
    <property type="entry name" value="Interleukin-1 receptor type I"/>
    <property type="match status" value="1"/>
</dbReference>
<dbReference type="PRINTS" id="PR01536">
    <property type="entry name" value="INTRLKN1R12F"/>
</dbReference>
<name>W5MQI3_LEPOC</name>
<evidence type="ECO:0000256" key="1">
    <source>
        <dbReference type="ARBA" id="ARBA00004479"/>
    </source>
</evidence>
<reference evidence="17" key="2">
    <citation type="submission" date="2025-08" db="UniProtKB">
        <authorList>
            <consortium name="Ensembl"/>
        </authorList>
    </citation>
    <scope>IDENTIFICATION</scope>
</reference>
<dbReference type="eggNOG" id="ENOG502QUAC">
    <property type="taxonomic scope" value="Eukaryota"/>
</dbReference>
<dbReference type="Gene3D" id="2.60.40.10">
    <property type="entry name" value="Immunoglobulins"/>
    <property type="match status" value="3"/>
</dbReference>
<dbReference type="SUPFAM" id="SSF52200">
    <property type="entry name" value="Toll/Interleukin receptor TIR domain"/>
    <property type="match status" value="1"/>
</dbReference>
<dbReference type="AlphaFoldDB" id="W5MQI3"/>
<dbReference type="Gene3D" id="3.40.50.10140">
    <property type="entry name" value="Toll/interleukin-1 receptor homology (TIR) domain"/>
    <property type="match status" value="1"/>
</dbReference>
<feature type="domain" description="Ig-like" evidence="16">
    <location>
        <begin position="266"/>
        <end position="368"/>
    </location>
</feature>
<dbReference type="OMA" id="THFREHD"/>
<keyword evidence="6" id="KW-0378">Hydrolase</keyword>
<dbReference type="HOGENOM" id="CLU_025552_3_1_1"/>
<dbReference type="Pfam" id="PF01582">
    <property type="entry name" value="TIR"/>
    <property type="match status" value="1"/>
</dbReference>
<dbReference type="InterPro" id="IPR035897">
    <property type="entry name" value="Toll_tir_struct_dom_sf"/>
</dbReference>
<keyword evidence="12" id="KW-0325">Glycoprotein</keyword>
<evidence type="ECO:0000256" key="8">
    <source>
        <dbReference type="ARBA" id="ARBA00023027"/>
    </source>
</evidence>
<dbReference type="PROSITE" id="PS50835">
    <property type="entry name" value="IG_LIKE"/>
    <property type="match status" value="2"/>
</dbReference>
<comment type="subcellular location">
    <subcellularLocation>
        <location evidence="1">Membrane</location>
        <topology evidence="1">Single-pass type I membrane protein</topology>
    </subcellularLocation>
</comment>
<evidence type="ECO:0000256" key="2">
    <source>
        <dbReference type="ARBA" id="ARBA00009752"/>
    </source>
</evidence>
<dbReference type="Bgee" id="ENSLOCG00000008743">
    <property type="expression patterns" value="Expressed in intestine and 11 other cell types or tissues"/>
</dbReference>
<dbReference type="GO" id="GO:0005886">
    <property type="term" value="C:plasma membrane"/>
    <property type="evidence" value="ECO:0000318"/>
    <property type="project" value="GO_Central"/>
</dbReference>
<accession>W5MQI3</accession>
<dbReference type="SUPFAM" id="SSF48726">
    <property type="entry name" value="Immunoglobulin"/>
    <property type="match status" value="3"/>
</dbReference>
<evidence type="ECO:0000256" key="4">
    <source>
        <dbReference type="ARBA" id="ARBA00022729"/>
    </source>
</evidence>
<evidence type="ECO:0000256" key="6">
    <source>
        <dbReference type="ARBA" id="ARBA00022801"/>
    </source>
</evidence>
<feature type="domain" description="TIR" evidence="15">
    <location>
        <begin position="430"/>
        <end position="576"/>
    </location>
</feature>
<dbReference type="SMART" id="SM00255">
    <property type="entry name" value="TIR"/>
    <property type="match status" value="1"/>
</dbReference>
<evidence type="ECO:0008006" key="19">
    <source>
        <dbReference type="Google" id="ProtNLM"/>
    </source>
</evidence>
<dbReference type="GO" id="GO:0004908">
    <property type="term" value="F:interleukin-1 receptor activity"/>
    <property type="evidence" value="ECO:0007669"/>
    <property type="project" value="InterPro"/>
</dbReference>
<keyword evidence="7 14" id="KW-1133">Transmembrane helix</keyword>
<keyword evidence="18" id="KW-1185">Reference proteome</keyword>
<evidence type="ECO:0000256" key="7">
    <source>
        <dbReference type="ARBA" id="ARBA00022989"/>
    </source>
</evidence>
<evidence type="ECO:0000256" key="3">
    <source>
        <dbReference type="ARBA" id="ARBA00022692"/>
    </source>
</evidence>
<dbReference type="InterPro" id="IPR000157">
    <property type="entry name" value="TIR_dom"/>
</dbReference>
<dbReference type="GO" id="GO:0009986">
    <property type="term" value="C:cell surface"/>
    <property type="evidence" value="ECO:0000318"/>
    <property type="project" value="GO_Central"/>
</dbReference>
<dbReference type="GeneTree" id="ENSGT01090000259985"/>
<dbReference type="STRING" id="7918.ENSLOCP00000010642"/>
<keyword evidence="8" id="KW-0520">NAD</keyword>
<dbReference type="InterPro" id="IPR004074">
    <property type="entry name" value="IL-1_rcpt_I/II-typ"/>
</dbReference>
<evidence type="ECO:0000256" key="14">
    <source>
        <dbReference type="SAM" id="Phobius"/>
    </source>
</evidence>
<evidence type="ECO:0000256" key="10">
    <source>
        <dbReference type="ARBA" id="ARBA00023157"/>
    </source>
</evidence>
<comment type="similarity">
    <text evidence="2">Belongs to the interleukin-1 receptor family.</text>
</comment>
<protein>
    <recommendedName>
        <fullName evidence="19">Interleukin 18 receptor 1</fullName>
    </recommendedName>
</protein>
<dbReference type="PANTHER" id="PTHR11890">
    <property type="entry name" value="INTERLEUKIN-1 RECEPTOR FAMILY MEMBER"/>
    <property type="match status" value="1"/>
</dbReference>
<dbReference type="InterPro" id="IPR013783">
    <property type="entry name" value="Ig-like_fold"/>
</dbReference>
<feature type="domain" description="Ig-like" evidence="16">
    <location>
        <begin position="73"/>
        <end position="148"/>
    </location>
</feature>
<dbReference type="InterPro" id="IPR003599">
    <property type="entry name" value="Ig_sub"/>
</dbReference>
<reference evidence="18" key="1">
    <citation type="submission" date="2011-12" db="EMBL/GenBank/DDBJ databases">
        <title>The Draft Genome of Lepisosteus oculatus.</title>
        <authorList>
            <consortium name="The Broad Institute Genome Assembly &amp; Analysis Group"/>
            <consortium name="Computational R&amp;D Group"/>
            <consortium name="and Sequencing Platform"/>
            <person name="Di Palma F."/>
            <person name="Alfoldi J."/>
            <person name="Johnson J."/>
            <person name="Berlin A."/>
            <person name="Gnerre S."/>
            <person name="Jaffe D."/>
            <person name="MacCallum I."/>
            <person name="Young S."/>
            <person name="Walker B.J."/>
            <person name="Lander E.S."/>
            <person name="Lindblad-Toh K."/>
        </authorList>
    </citation>
    <scope>NUCLEOTIDE SEQUENCE [LARGE SCALE GENOMIC DNA]</scope>
</reference>
<dbReference type="FunCoup" id="W5MQI3">
    <property type="interactions" value="139"/>
</dbReference>
<feature type="transmembrane region" description="Helical" evidence="14">
    <location>
        <begin position="15"/>
        <end position="31"/>
    </location>
</feature>
<evidence type="ECO:0000256" key="11">
    <source>
        <dbReference type="ARBA" id="ARBA00023170"/>
    </source>
</evidence>
<dbReference type="GO" id="GO:0016787">
    <property type="term" value="F:hydrolase activity"/>
    <property type="evidence" value="ECO:0007669"/>
    <property type="project" value="UniProtKB-KW"/>
</dbReference>
<dbReference type="Ensembl" id="ENSLOCT00000010657.1">
    <property type="protein sequence ID" value="ENSLOCP00000010642.1"/>
    <property type="gene ID" value="ENSLOCG00000008743.1"/>
</dbReference>
<dbReference type="PRINTS" id="PR01537">
    <property type="entry name" value="INTRLKN1R1F"/>
</dbReference>
<dbReference type="GO" id="GO:0007166">
    <property type="term" value="P:cell surface receptor signaling pathway"/>
    <property type="evidence" value="ECO:0000318"/>
    <property type="project" value="GO_Central"/>
</dbReference>
<organism evidence="17 18">
    <name type="scientific">Lepisosteus oculatus</name>
    <name type="common">Spotted gar</name>
    <dbReference type="NCBI Taxonomy" id="7918"/>
    <lineage>
        <taxon>Eukaryota</taxon>
        <taxon>Metazoa</taxon>
        <taxon>Chordata</taxon>
        <taxon>Craniata</taxon>
        <taxon>Vertebrata</taxon>
        <taxon>Euteleostomi</taxon>
        <taxon>Actinopterygii</taxon>
        <taxon>Neopterygii</taxon>
        <taxon>Holostei</taxon>
        <taxon>Semionotiformes</taxon>
        <taxon>Lepisosteidae</taxon>
        <taxon>Lepisosteus</taxon>
    </lineage>
</organism>
<reference evidence="17" key="3">
    <citation type="submission" date="2025-09" db="UniProtKB">
        <authorList>
            <consortium name="Ensembl"/>
        </authorList>
    </citation>
    <scope>IDENTIFICATION</scope>
</reference>
<keyword evidence="13" id="KW-0393">Immunoglobulin domain</keyword>
<keyword evidence="11" id="KW-0675">Receptor</keyword>
<evidence type="ECO:0000259" key="15">
    <source>
        <dbReference type="PROSITE" id="PS50104"/>
    </source>
</evidence>
<dbReference type="InterPro" id="IPR015621">
    <property type="entry name" value="IL-1_rcpt_fam"/>
</dbReference>
<dbReference type="Proteomes" id="UP000018468">
    <property type="component" value="Unassembled WGS sequence"/>
</dbReference>
<keyword evidence="9 14" id="KW-0472">Membrane</keyword>
<dbReference type="InParanoid" id="W5MQI3"/>
<dbReference type="PROSITE" id="PS50104">
    <property type="entry name" value="TIR"/>
    <property type="match status" value="1"/>
</dbReference>
<sequence>MRCALGVPASSQENFIALCFTMGMLIMRGMTRRVEKKRDKLTRGHFSQNMKIIFQILIVLFAAFKERVHCCSPSSKSEVFAHEGELAVLKCTSSVKCDDSSLRSDWIVSSSGGFMKLTSGVRDSLIIKRKWLIILGVTLNDTGLYQCTQRCSNGTDIISSNKYNLTVYGGKCFTEEDLYRIKKNTGNSFTLSCEDKDIPLSISHITWLKDCNQVYNSEQVINIASLMKSHAGKYTIIYSYTYGNRHYNLSETTELVVKDSSDLLDPKIIHPAENKTIEVEIGKEIVINCTAVIYRKPKLKTLYWLKNKEFVEVCDGNKSVCCKESSEHKPHNKYHMVSSLVFKSVTKECLNILYTCKLDSAQKNRKVFITLQLKETNQQGVSTVYLWLGILGCFALSASTFTAIYIQFKIEIALLYRNITGKDDTVGDGKTYDAYVTYYKIKSSKSFFEKERKSLLEVLEEHYGYQLCIYERDVLPGGAFADTILEYIDKSRRLIMIPSADDPAHESQYELVTGLYNALVDKKIQIIIIQCEPKADLDSFPEPLRLLLKSNGAVRWKDRKSKELDSVFWRKLRYMMPAKKHAVPLPEQIKML</sequence>
<evidence type="ECO:0000259" key="16">
    <source>
        <dbReference type="PROSITE" id="PS50835"/>
    </source>
</evidence>
<dbReference type="InterPro" id="IPR036179">
    <property type="entry name" value="Ig-like_dom_sf"/>
</dbReference>
<keyword evidence="10" id="KW-1015">Disulfide bond</keyword>
<evidence type="ECO:0000256" key="9">
    <source>
        <dbReference type="ARBA" id="ARBA00023136"/>
    </source>
</evidence>
<dbReference type="FunFam" id="3.40.50.10140:FF:000002">
    <property type="entry name" value="Interleukin 1 receptor accessory protein"/>
    <property type="match status" value="1"/>
</dbReference>
<keyword evidence="4" id="KW-0732">Signal</keyword>
<keyword evidence="5" id="KW-0677">Repeat</keyword>
<evidence type="ECO:0000313" key="18">
    <source>
        <dbReference type="Proteomes" id="UP000018468"/>
    </source>
</evidence>